<feature type="transmembrane region" description="Helical" evidence="1">
    <location>
        <begin position="30"/>
        <end position="46"/>
    </location>
</feature>
<keyword evidence="1" id="KW-0472">Membrane</keyword>
<accession>A0ABS2NSD4</accession>
<gene>
    <name evidence="3" type="ORF">JOC73_002437</name>
</gene>
<evidence type="ECO:0000313" key="4">
    <source>
        <dbReference type="Proteomes" id="UP001314796"/>
    </source>
</evidence>
<dbReference type="RefSeq" id="WP_204403536.1">
    <property type="nucleotide sequence ID" value="NZ_JAFBEE010000019.1"/>
</dbReference>
<keyword evidence="1" id="KW-1133">Transmembrane helix</keyword>
<keyword evidence="4" id="KW-1185">Reference proteome</keyword>
<feature type="transmembrane region" description="Helical" evidence="1">
    <location>
        <begin position="124"/>
        <end position="141"/>
    </location>
</feature>
<dbReference type="Proteomes" id="UP001314796">
    <property type="component" value="Unassembled WGS sequence"/>
</dbReference>
<keyword evidence="3" id="KW-0645">Protease</keyword>
<dbReference type="GO" id="GO:0008233">
    <property type="term" value="F:peptidase activity"/>
    <property type="evidence" value="ECO:0007669"/>
    <property type="project" value="UniProtKB-KW"/>
</dbReference>
<evidence type="ECO:0000256" key="1">
    <source>
        <dbReference type="SAM" id="Phobius"/>
    </source>
</evidence>
<organism evidence="3 4">
    <name type="scientific">Alkaliphilus hydrothermalis</name>
    <dbReference type="NCBI Taxonomy" id="1482730"/>
    <lineage>
        <taxon>Bacteria</taxon>
        <taxon>Bacillati</taxon>
        <taxon>Bacillota</taxon>
        <taxon>Clostridia</taxon>
        <taxon>Peptostreptococcales</taxon>
        <taxon>Natronincolaceae</taxon>
        <taxon>Alkaliphilus</taxon>
    </lineage>
</organism>
<keyword evidence="3" id="KW-0378">Hydrolase</keyword>
<comment type="caution">
    <text evidence="3">The sequence shown here is derived from an EMBL/GenBank/DDBJ whole genome shotgun (WGS) entry which is preliminary data.</text>
</comment>
<name>A0ABS2NSD4_9FIRM</name>
<feature type="domain" description="CAAX prenyl protease 2/Lysostaphin resistance protein A-like" evidence="2">
    <location>
        <begin position="98"/>
        <end position="184"/>
    </location>
</feature>
<dbReference type="EMBL" id="JAFBEE010000019">
    <property type="protein sequence ID" value="MBM7615863.1"/>
    <property type="molecule type" value="Genomic_DNA"/>
</dbReference>
<dbReference type="InterPro" id="IPR003675">
    <property type="entry name" value="Rce1/LyrA-like_dom"/>
</dbReference>
<feature type="transmembrane region" description="Helical" evidence="1">
    <location>
        <begin position="156"/>
        <end position="185"/>
    </location>
</feature>
<feature type="transmembrane region" description="Helical" evidence="1">
    <location>
        <begin position="94"/>
        <end position="112"/>
    </location>
</feature>
<reference evidence="3 4" key="1">
    <citation type="submission" date="2021-01" db="EMBL/GenBank/DDBJ databases">
        <title>Genomic Encyclopedia of Type Strains, Phase IV (KMG-IV): sequencing the most valuable type-strain genomes for metagenomic binning, comparative biology and taxonomic classification.</title>
        <authorList>
            <person name="Goeker M."/>
        </authorList>
    </citation>
    <scope>NUCLEOTIDE SEQUENCE [LARGE SCALE GENOMIC DNA]</scope>
    <source>
        <strain evidence="3 4">DSM 25890</strain>
    </source>
</reference>
<evidence type="ECO:0000259" key="2">
    <source>
        <dbReference type="Pfam" id="PF02517"/>
    </source>
</evidence>
<sequence>MDKILVLWCICIIILGRINKKSNILRGGFYAVLLLLPLALGFRISIDINKTVLIYSIIGAFGGLVLLLPKFKMWYLVLSYDLIGIKSRKPNLEYISKAVLIILGAIIEEFFYRGYIISNLGDSNILPIVFFSTFMFVLHPVNPNRTRNSAKKDKEIQIIFGAFSSIICILSGSIIPSIIAHIAYVSPEIALHIRSYIYWSFKQSNKS</sequence>
<proteinExistence type="predicted"/>
<dbReference type="GO" id="GO:0006508">
    <property type="term" value="P:proteolysis"/>
    <property type="evidence" value="ECO:0007669"/>
    <property type="project" value="UniProtKB-KW"/>
</dbReference>
<dbReference type="Pfam" id="PF02517">
    <property type="entry name" value="Rce1-like"/>
    <property type="match status" value="1"/>
</dbReference>
<evidence type="ECO:0000313" key="3">
    <source>
        <dbReference type="EMBL" id="MBM7615863.1"/>
    </source>
</evidence>
<feature type="transmembrane region" description="Helical" evidence="1">
    <location>
        <begin position="53"/>
        <end position="74"/>
    </location>
</feature>
<keyword evidence="1" id="KW-0812">Transmembrane</keyword>
<protein>
    <submittedName>
        <fullName evidence="3">Membrane protease YdiL (CAAX protease family)</fullName>
    </submittedName>
</protein>